<evidence type="ECO:0000256" key="1">
    <source>
        <dbReference type="ARBA" id="ARBA00005417"/>
    </source>
</evidence>
<dbReference type="OrthoDB" id="344505at2"/>
<dbReference type="Pfam" id="PF00005">
    <property type="entry name" value="ABC_tran"/>
    <property type="match status" value="1"/>
</dbReference>
<dbReference type="SUPFAM" id="SSF52540">
    <property type="entry name" value="P-loop containing nucleoside triphosphate hydrolases"/>
    <property type="match status" value="1"/>
</dbReference>
<keyword evidence="4 6" id="KW-0067">ATP-binding</keyword>
<organism evidence="6 7">
    <name type="scientific">Leptospira ognonensis</name>
    <dbReference type="NCBI Taxonomy" id="2484945"/>
    <lineage>
        <taxon>Bacteria</taxon>
        <taxon>Pseudomonadati</taxon>
        <taxon>Spirochaetota</taxon>
        <taxon>Spirochaetia</taxon>
        <taxon>Leptospirales</taxon>
        <taxon>Leptospiraceae</taxon>
        <taxon>Leptospira</taxon>
    </lineage>
</organism>
<dbReference type="InterPro" id="IPR050319">
    <property type="entry name" value="ABC_transp_ATP-bind"/>
</dbReference>
<evidence type="ECO:0000313" key="7">
    <source>
        <dbReference type="Proteomes" id="UP000297693"/>
    </source>
</evidence>
<feature type="domain" description="ABC transporter" evidence="5">
    <location>
        <begin position="2"/>
        <end position="244"/>
    </location>
</feature>
<dbReference type="AlphaFoldDB" id="A0A4R9JW89"/>
<evidence type="ECO:0000256" key="4">
    <source>
        <dbReference type="ARBA" id="ARBA00022840"/>
    </source>
</evidence>
<dbReference type="PANTHER" id="PTHR43776:SF7">
    <property type="entry name" value="D,D-DIPEPTIDE TRANSPORT ATP-BINDING PROTEIN DDPF-RELATED"/>
    <property type="match status" value="1"/>
</dbReference>
<dbReference type="GO" id="GO:0005524">
    <property type="term" value="F:ATP binding"/>
    <property type="evidence" value="ECO:0007669"/>
    <property type="project" value="UniProtKB-KW"/>
</dbReference>
<dbReference type="InterPro" id="IPR003439">
    <property type="entry name" value="ABC_transporter-like_ATP-bd"/>
</dbReference>
<dbReference type="Proteomes" id="UP000297693">
    <property type="component" value="Unassembled WGS sequence"/>
</dbReference>
<dbReference type="GO" id="GO:0055085">
    <property type="term" value="P:transmembrane transport"/>
    <property type="evidence" value="ECO:0007669"/>
    <property type="project" value="UniProtKB-ARBA"/>
</dbReference>
<dbReference type="PROSITE" id="PS00211">
    <property type="entry name" value="ABC_TRANSPORTER_1"/>
    <property type="match status" value="1"/>
</dbReference>
<dbReference type="InterPro" id="IPR017871">
    <property type="entry name" value="ABC_transporter-like_CS"/>
</dbReference>
<keyword evidence="2" id="KW-0813">Transport</keyword>
<evidence type="ECO:0000256" key="3">
    <source>
        <dbReference type="ARBA" id="ARBA00022741"/>
    </source>
</evidence>
<gene>
    <name evidence="6" type="ORF">EHQ58_13295</name>
</gene>
<sequence>MLEIKNLNVNVHGKVILKNIHITARSGEITGIVGKSGSGKSTLFKSILAIDEMVANFQITGQILWEGKDLLNNPNRPIQPVFQDSFTFFSPFLKMSTCLLEPVYIQHGFLVSKKILAEETERIEGFLERFHLKKNVLNKKTSELSGGELQRLAILRAILSNPRMILLDEPVTALDALVQAEIIELIRELNQSQNIGFILVSHDLGLVRNLSDFVYVLDGGEMIEAGRTEEVFLKPKTDFTKQLLLSRDLTVI</sequence>
<evidence type="ECO:0000259" key="5">
    <source>
        <dbReference type="PROSITE" id="PS50893"/>
    </source>
</evidence>
<accession>A0A4R9JW89</accession>
<evidence type="ECO:0000256" key="2">
    <source>
        <dbReference type="ARBA" id="ARBA00022448"/>
    </source>
</evidence>
<dbReference type="RefSeq" id="WP_135624392.1">
    <property type="nucleotide sequence ID" value="NZ_RQGD01000035.1"/>
</dbReference>
<dbReference type="EMBL" id="RQGD01000035">
    <property type="protein sequence ID" value="TGL57270.1"/>
    <property type="molecule type" value="Genomic_DNA"/>
</dbReference>
<proteinExistence type="inferred from homology"/>
<reference evidence="6" key="1">
    <citation type="journal article" date="2019" name="PLoS Negl. Trop. Dis.">
        <title>Revisiting the worldwide diversity of Leptospira species in the environment.</title>
        <authorList>
            <person name="Vincent A.T."/>
            <person name="Schiettekatte O."/>
            <person name="Bourhy P."/>
            <person name="Veyrier F.J."/>
            <person name="Picardeau M."/>
        </authorList>
    </citation>
    <scope>NUCLEOTIDE SEQUENCE [LARGE SCALE GENOMIC DNA]</scope>
    <source>
        <strain evidence="6">201702476</strain>
    </source>
</reference>
<dbReference type="PROSITE" id="PS50893">
    <property type="entry name" value="ABC_TRANSPORTER_2"/>
    <property type="match status" value="1"/>
</dbReference>
<protein>
    <submittedName>
        <fullName evidence="6">ABC transporter ATP-binding protein</fullName>
    </submittedName>
</protein>
<dbReference type="CDD" id="cd03257">
    <property type="entry name" value="ABC_NikE_OppD_transporters"/>
    <property type="match status" value="1"/>
</dbReference>
<dbReference type="SMART" id="SM00382">
    <property type="entry name" value="AAA"/>
    <property type="match status" value="1"/>
</dbReference>
<name>A0A4R9JW89_9LEPT</name>
<dbReference type="InterPro" id="IPR027417">
    <property type="entry name" value="P-loop_NTPase"/>
</dbReference>
<keyword evidence="7" id="KW-1185">Reference proteome</keyword>
<keyword evidence="3" id="KW-0547">Nucleotide-binding</keyword>
<dbReference type="Gene3D" id="3.40.50.300">
    <property type="entry name" value="P-loop containing nucleotide triphosphate hydrolases"/>
    <property type="match status" value="1"/>
</dbReference>
<dbReference type="InterPro" id="IPR003593">
    <property type="entry name" value="AAA+_ATPase"/>
</dbReference>
<dbReference type="GO" id="GO:0016887">
    <property type="term" value="F:ATP hydrolysis activity"/>
    <property type="evidence" value="ECO:0007669"/>
    <property type="project" value="InterPro"/>
</dbReference>
<comment type="caution">
    <text evidence="6">The sequence shown here is derived from an EMBL/GenBank/DDBJ whole genome shotgun (WGS) entry which is preliminary data.</text>
</comment>
<dbReference type="PANTHER" id="PTHR43776">
    <property type="entry name" value="TRANSPORT ATP-BINDING PROTEIN"/>
    <property type="match status" value="1"/>
</dbReference>
<comment type="similarity">
    <text evidence="1">Belongs to the ABC transporter superfamily.</text>
</comment>
<evidence type="ECO:0000313" key="6">
    <source>
        <dbReference type="EMBL" id="TGL57270.1"/>
    </source>
</evidence>